<evidence type="ECO:0000313" key="1">
    <source>
        <dbReference type="Proteomes" id="UP000887565"/>
    </source>
</evidence>
<proteinExistence type="predicted"/>
<protein>
    <submittedName>
        <fullName evidence="2">Uncharacterized protein</fullName>
    </submittedName>
</protein>
<accession>A0A915J4H3</accession>
<dbReference type="Proteomes" id="UP000887565">
    <property type="component" value="Unplaced"/>
</dbReference>
<reference evidence="2" key="1">
    <citation type="submission" date="2022-11" db="UniProtKB">
        <authorList>
            <consortium name="WormBaseParasite"/>
        </authorList>
    </citation>
    <scope>IDENTIFICATION</scope>
</reference>
<organism evidence="1 2">
    <name type="scientific">Romanomermis culicivorax</name>
    <name type="common">Nematode worm</name>
    <dbReference type="NCBI Taxonomy" id="13658"/>
    <lineage>
        <taxon>Eukaryota</taxon>
        <taxon>Metazoa</taxon>
        <taxon>Ecdysozoa</taxon>
        <taxon>Nematoda</taxon>
        <taxon>Enoplea</taxon>
        <taxon>Dorylaimia</taxon>
        <taxon>Mermithida</taxon>
        <taxon>Mermithoidea</taxon>
        <taxon>Mermithidae</taxon>
        <taxon>Romanomermis</taxon>
    </lineage>
</organism>
<keyword evidence="1" id="KW-1185">Reference proteome</keyword>
<evidence type="ECO:0000313" key="2">
    <source>
        <dbReference type="WBParaSite" id="nRc.2.0.1.t21035-RA"/>
    </source>
</evidence>
<dbReference type="AlphaFoldDB" id="A0A915J4H3"/>
<sequence>MQILQYAALTSFWCTKYYAGHYERFGWPFDYTRHTGHVNRPAKLKKDKNHLCSQNHVLKAFTSLAAYKVCCNDANTLFEENSFVFKISKSKIRCIALRREEMNFKQVFKTLYLDHTCAWSDDSLKG</sequence>
<name>A0A915J4H3_ROMCU</name>
<dbReference type="WBParaSite" id="nRc.2.0.1.t21035-RA">
    <property type="protein sequence ID" value="nRc.2.0.1.t21035-RA"/>
    <property type="gene ID" value="nRc.2.0.1.g21035"/>
</dbReference>